<keyword evidence="2" id="KW-0812">Transmembrane</keyword>
<sequence length="257" mass="27711">MPENTPPVNTAPARDPYAAPSCVRGALGCAGVGLLALIITIAVLSWRSSQATDFPHVAPEAMADRAFQRSQEAYDVLGFERTVEPVDGEAGSGTDNSFSADHCYDNGPLGLEDSTVDGAYQMSHGWALDEVRASQAASGLRRLHRHLKDEGWEVTTYREDDKDPGWQLSVQRDDGDERMSFAWYPDRGHFTGDATVPCAYAPEEESGDILSGYNLEPEPLGPSRQGQGGSEGQGRPGHAEGGRPHHGWRAAPFGAFK</sequence>
<feature type="compositionally biased region" description="Gly residues" evidence="1">
    <location>
        <begin position="226"/>
        <end position="235"/>
    </location>
</feature>
<accession>A0ABP7W109</accession>
<name>A0ABP7W109_9ACTN</name>
<evidence type="ECO:0000313" key="4">
    <source>
        <dbReference type="Proteomes" id="UP001499984"/>
    </source>
</evidence>
<keyword evidence="2" id="KW-1133">Transmembrane helix</keyword>
<reference evidence="4" key="1">
    <citation type="journal article" date="2019" name="Int. J. Syst. Evol. Microbiol.">
        <title>The Global Catalogue of Microorganisms (GCM) 10K type strain sequencing project: providing services to taxonomists for standard genome sequencing and annotation.</title>
        <authorList>
            <consortium name="The Broad Institute Genomics Platform"/>
            <consortium name="The Broad Institute Genome Sequencing Center for Infectious Disease"/>
            <person name="Wu L."/>
            <person name="Ma J."/>
        </authorList>
    </citation>
    <scope>NUCLEOTIDE SEQUENCE [LARGE SCALE GENOMIC DNA]</scope>
    <source>
        <strain evidence="4">JCM 16925</strain>
    </source>
</reference>
<evidence type="ECO:0000256" key="1">
    <source>
        <dbReference type="SAM" id="MobiDB-lite"/>
    </source>
</evidence>
<proteinExistence type="predicted"/>
<keyword evidence="2" id="KW-0472">Membrane</keyword>
<gene>
    <name evidence="3" type="ORF">GCM10022233_66710</name>
</gene>
<protein>
    <submittedName>
        <fullName evidence="3">Uncharacterized protein</fullName>
    </submittedName>
</protein>
<comment type="caution">
    <text evidence="3">The sequence shown here is derived from an EMBL/GenBank/DDBJ whole genome shotgun (WGS) entry which is preliminary data.</text>
</comment>
<dbReference type="RefSeq" id="WP_345018500.1">
    <property type="nucleotide sequence ID" value="NZ_BAAAZY010000022.1"/>
</dbReference>
<evidence type="ECO:0000313" key="3">
    <source>
        <dbReference type="EMBL" id="GAA4078189.1"/>
    </source>
</evidence>
<feature type="transmembrane region" description="Helical" evidence="2">
    <location>
        <begin position="25"/>
        <end position="46"/>
    </location>
</feature>
<evidence type="ECO:0000256" key="2">
    <source>
        <dbReference type="SAM" id="Phobius"/>
    </source>
</evidence>
<dbReference type="Proteomes" id="UP001499984">
    <property type="component" value="Unassembled WGS sequence"/>
</dbReference>
<keyword evidence="4" id="KW-1185">Reference proteome</keyword>
<dbReference type="EMBL" id="BAAAZY010000022">
    <property type="protein sequence ID" value="GAA4078189.1"/>
    <property type="molecule type" value="Genomic_DNA"/>
</dbReference>
<feature type="region of interest" description="Disordered" evidence="1">
    <location>
        <begin position="209"/>
        <end position="257"/>
    </location>
</feature>
<organism evidence="3 4">
    <name type="scientific">Streptomyces shaanxiensis</name>
    <dbReference type="NCBI Taxonomy" id="653357"/>
    <lineage>
        <taxon>Bacteria</taxon>
        <taxon>Bacillati</taxon>
        <taxon>Actinomycetota</taxon>
        <taxon>Actinomycetes</taxon>
        <taxon>Kitasatosporales</taxon>
        <taxon>Streptomycetaceae</taxon>
        <taxon>Streptomyces</taxon>
    </lineage>
</organism>